<dbReference type="EMBL" id="JBHSXS010000009">
    <property type="protein sequence ID" value="MFC6881683.1"/>
    <property type="molecule type" value="Genomic_DNA"/>
</dbReference>
<name>A0ABW2CKN7_9ACTN</name>
<keyword evidence="2" id="KW-1185">Reference proteome</keyword>
<dbReference type="InterPro" id="IPR022172">
    <property type="entry name" value="DUF3703"/>
</dbReference>
<organism evidence="1 2">
    <name type="scientific">Actinomadura yumaensis</name>
    <dbReference type="NCBI Taxonomy" id="111807"/>
    <lineage>
        <taxon>Bacteria</taxon>
        <taxon>Bacillati</taxon>
        <taxon>Actinomycetota</taxon>
        <taxon>Actinomycetes</taxon>
        <taxon>Streptosporangiales</taxon>
        <taxon>Thermomonosporaceae</taxon>
        <taxon>Actinomadura</taxon>
    </lineage>
</organism>
<dbReference type="Proteomes" id="UP001596380">
    <property type="component" value="Unassembled WGS sequence"/>
</dbReference>
<comment type="caution">
    <text evidence="1">The sequence shown here is derived from an EMBL/GenBank/DDBJ whole genome shotgun (WGS) entry which is preliminary data.</text>
</comment>
<evidence type="ECO:0000313" key="1">
    <source>
        <dbReference type="EMBL" id="MFC6881683.1"/>
    </source>
</evidence>
<sequence length="124" mass="13625">MASRFLMPARVRVSFENELHRAATAADPDTMWTALERAHILSQRWAWEHTRAHWLMLRLALACRDRREAFGQVVRLVVAGPGSLMGRAPVGNTGRTAVGLHTVLPVPDDLAAVLDAPQDGVPTP</sequence>
<accession>A0ABW2CKN7</accession>
<reference evidence="2" key="1">
    <citation type="journal article" date="2019" name="Int. J. Syst. Evol. Microbiol.">
        <title>The Global Catalogue of Microorganisms (GCM) 10K type strain sequencing project: providing services to taxonomists for standard genome sequencing and annotation.</title>
        <authorList>
            <consortium name="The Broad Institute Genomics Platform"/>
            <consortium name="The Broad Institute Genome Sequencing Center for Infectious Disease"/>
            <person name="Wu L."/>
            <person name="Ma J."/>
        </authorList>
    </citation>
    <scope>NUCLEOTIDE SEQUENCE [LARGE SCALE GENOMIC DNA]</scope>
    <source>
        <strain evidence="2">JCM 3369</strain>
    </source>
</reference>
<evidence type="ECO:0000313" key="2">
    <source>
        <dbReference type="Proteomes" id="UP001596380"/>
    </source>
</evidence>
<proteinExistence type="predicted"/>
<dbReference type="RefSeq" id="WP_160824179.1">
    <property type="nucleotide sequence ID" value="NZ_JBHSXE010000001.1"/>
</dbReference>
<protein>
    <submittedName>
        <fullName evidence="1">DUF3703 domain-containing protein</fullName>
    </submittedName>
</protein>
<gene>
    <name evidence="1" type="ORF">ACFQKB_18135</name>
</gene>
<dbReference type="Pfam" id="PF12487">
    <property type="entry name" value="DUF3703"/>
    <property type="match status" value="1"/>
</dbReference>